<name>A0A411B124_9CAUD</name>
<reference evidence="1 2" key="1">
    <citation type="submission" date="2019-01" db="EMBL/GenBank/DDBJ databases">
        <authorList>
            <person name="Russe A."/>
            <person name="Sprabary S.L."/>
            <person name="Nayek S."/>
            <person name="Klug H.M."/>
            <person name="Layton S.R."/>
            <person name="Kim T."/>
            <person name="Hughes L.E."/>
            <person name="Garlena R.A."/>
            <person name="Russell D.A."/>
            <person name="Pope W.H."/>
            <person name="Jacobs-Sera D."/>
            <person name="Hatfull G.F."/>
        </authorList>
    </citation>
    <scope>NUCLEOTIDE SEQUENCE [LARGE SCALE GENOMIC DNA]</scope>
</reference>
<organism evidence="1 2">
    <name type="scientific">Streptomyces phage Euratis</name>
    <dbReference type="NCBI Taxonomy" id="2510569"/>
    <lineage>
        <taxon>Viruses</taxon>
        <taxon>Duplodnaviria</taxon>
        <taxon>Heunggongvirae</taxon>
        <taxon>Uroviricota</taxon>
        <taxon>Caudoviricetes</taxon>
        <taxon>Colingsworthviridae</taxon>
        <taxon>Vashvirus</taxon>
        <taxon>Vashvirus euratis</taxon>
    </lineage>
</organism>
<dbReference type="EMBL" id="MK450426">
    <property type="protein sequence ID" value="QAX94034.1"/>
    <property type="molecule type" value="Genomic_DNA"/>
</dbReference>
<sequence>MRVWRVGHRTALDNGFPSGPYTAKGLTEDDYDRLRGMGWSHSDERHPSPYSDSGLRGIDSSERCGFDSAEALNQWFDEWTEKLAASGFTVWEYEVPDWAVRVGKFGQVVFRADEAVEVSTHEFTYAQPALFA</sequence>
<proteinExistence type="predicted"/>
<keyword evidence="2" id="KW-1185">Reference proteome</keyword>
<evidence type="ECO:0000313" key="2">
    <source>
        <dbReference type="Proteomes" id="UP000290796"/>
    </source>
</evidence>
<protein>
    <submittedName>
        <fullName evidence="1">Uncharacterized protein</fullName>
    </submittedName>
</protein>
<dbReference type="Proteomes" id="UP000290796">
    <property type="component" value="Segment"/>
</dbReference>
<accession>A0A411B124</accession>
<evidence type="ECO:0000313" key="1">
    <source>
        <dbReference type="EMBL" id="QAX94034.1"/>
    </source>
</evidence>
<gene>
    <name evidence="1" type="primary">39</name>
    <name evidence="1" type="ORF">SEA_EURATIS_39</name>
</gene>